<dbReference type="Proteomes" id="UP001501752">
    <property type="component" value="Unassembled WGS sequence"/>
</dbReference>
<feature type="signal peptide" evidence="1">
    <location>
        <begin position="1"/>
        <end position="22"/>
    </location>
</feature>
<dbReference type="PANTHER" id="PTHR32015:SF1">
    <property type="entry name" value="LIPASE"/>
    <property type="match status" value="1"/>
</dbReference>
<name>A0ABP9EFN6_9ACTN</name>
<gene>
    <name evidence="2" type="ORF">GCM10023235_65220</name>
</gene>
<reference evidence="3" key="1">
    <citation type="journal article" date="2019" name="Int. J. Syst. Evol. Microbiol.">
        <title>The Global Catalogue of Microorganisms (GCM) 10K type strain sequencing project: providing services to taxonomists for standard genome sequencing and annotation.</title>
        <authorList>
            <consortium name="The Broad Institute Genomics Platform"/>
            <consortium name="The Broad Institute Genome Sequencing Center for Infectious Disease"/>
            <person name="Wu L."/>
            <person name="Ma J."/>
        </authorList>
    </citation>
    <scope>NUCLEOTIDE SEQUENCE [LARGE SCALE GENOMIC DNA]</scope>
    <source>
        <strain evidence="3">JCM 13006</strain>
    </source>
</reference>
<keyword evidence="2" id="KW-0378">Hydrolase</keyword>
<keyword evidence="3" id="KW-1185">Reference proteome</keyword>
<accession>A0ABP9EFN6</accession>
<evidence type="ECO:0000313" key="2">
    <source>
        <dbReference type="EMBL" id="GAA4876495.1"/>
    </source>
</evidence>
<protein>
    <submittedName>
        <fullName evidence="2">Alpha/beta fold hydrolase</fullName>
    </submittedName>
</protein>
<organism evidence="2 3">
    <name type="scientific">Kitasatospora terrestris</name>
    <dbReference type="NCBI Taxonomy" id="258051"/>
    <lineage>
        <taxon>Bacteria</taxon>
        <taxon>Bacillati</taxon>
        <taxon>Actinomycetota</taxon>
        <taxon>Actinomycetes</taxon>
        <taxon>Kitasatosporales</taxon>
        <taxon>Streptomycetaceae</taxon>
        <taxon>Kitasatospora</taxon>
    </lineage>
</organism>
<dbReference type="Gene3D" id="3.40.50.1820">
    <property type="entry name" value="alpha/beta hydrolase"/>
    <property type="match status" value="1"/>
</dbReference>
<dbReference type="Pfam" id="PF01674">
    <property type="entry name" value="Lipase_2"/>
    <property type="match status" value="1"/>
</dbReference>
<dbReference type="SUPFAM" id="SSF53474">
    <property type="entry name" value="alpha/beta-Hydrolases"/>
    <property type="match status" value="1"/>
</dbReference>
<evidence type="ECO:0000313" key="3">
    <source>
        <dbReference type="Proteomes" id="UP001501752"/>
    </source>
</evidence>
<dbReference type="InterPro" id="IPR002918">
    <property type="entry name" value="Lipase_EstA/Esterase_EstB"/>
</dbReference>
<evidence type="ECO:0000256" key="1">
    <source>
        <dbReference type="SAM" id="SignalP"/>
    </source>
</evidence>
<sequence length="307" mass="31350">MAAAALVAVAGLAATGAPPAAAAGGYQVETHFSTGFLAGFPAPEQSPPGANDWSCRPSAAHPAPVVLVHGTLENMNDNWRGAAPLLANAGYCVYAFDYGGPAAWSPIQGTGAIEDGAAVLAGFVDRVLTATGAAEVDLVGHSQGGMLPRYYLKNLGGAAKVGKLVGLAPSNQGTTLDGITELARRLHVLAPANDFLSGPCQACVQQEIGSDFITALNAGGQTVPGVEYTVIATGFDEVVTPYTNAFLPDGPHVTNITVQQQCALDATDHLEIAYDPIALTDVLNALDPAHPRPIPCQVVLPVTGPLL</sequence>
<dbReference type="GO" id="GO:0016787">
    <property type="term" value="F:hydrolase activity"/>
    <property type="evidence" value="ECO:0007669"/>
    <property type="project" value="UniProtKB-KW"/>
</dbReference>
<comment type="caution">
    <text evidence="2">The sequence shown here is derived from an EMBL/GenBank/DDBJ whole genome shotgun (WGS) entry which is preliminary data.</text>
</comment>
<dbReference type="PANTHER" id="PTHR32015">
    <property type="entry name" value="FASTING INDUCED LIPASE"/>
    <property type="match status" value="1"/>
</dbReference>
<dbReference type="InterPro" id="IPR029058">
    <property type="entry name" value="AB_hydrolase_fold"/>
</dbReference>
<feature type="chain" id="PRO_5047362157" evidence="1">
    <location>
        <begin position="23"/>
        <end position="307"/>
    </location>
</feature>
<keyword evidence="1" id="KW-0732">Signal</keyword>
<dbReference type="EMBL" id="BAABIS010000001">
    <property type="protein sequence ID" value="GAA4876495.1"/>
    <property type="molecule type" value="Genomic_DNA"/>
</dbReference>
<proteinExistence type="predicted"/>